<protein>
    <submittedName>
        <fullName evidence="8">Predicted small secreted protein</fullName>
    </submittedName>
</protein>
<keyword evidence="6" id="KW-0449">Lipoprotein</keyword>
<feature type="region of interest" description="Disordered" evidence="7">
    <location>
        <begin position="20"/>
        <end position="73"/>
    </location>
</feature>
<organism evidence="8 9">
    <name type="scientific">Pontibaca methylaminivorans</name>
    <dbReference type="NCBI Taxonomy" id="515897"/>
    <lineage>
        <taxon>Bacteria</taxon>
        <taxon>Pseudomonadati</taxon>
        <taxon>Pseudomonadota</taxon>
        <taxon>Alphaproteobacteria</taxon>
        <taxon>Rhodobacterales</taxon>
        <taxon>Roseobacteraceae</taxon>
        <taxon>Pontibaca</taxon>
    </lineage>
</organism>
<dbReference type="Proteomes" id="UP000192455">
    <property type="component" value="Unassembled WGS sequence"/>
</dbReference>
<keyword evidence="2" id="KW-1003">Cell membrane</keyword>
<evidence type="ECO:0000256" key="5">
    <source>
        <dbReference type="ARBA" id="ARBA00023139"/>
    </source>
</evidence>
<keyword evidence="4" id="KW-0472">Membrane</keyword>
<evidence type="ECO:0000256" key="7">
    <source>
        <dbReference type="SAM" id="MobiDB-lite"/>
    </source>
</evidence>
<sequence length="73" mass="7487">MRVLLAVTALLALTACETTKGAGRDLQKAGSALTGTAQDAQQSMHSPGQPAASTAQRQPPQSDVITPPQFADI</sequence>
<dbReference type="RefSeq" id="WP_083946362.1">
    <property type="nucleotide sequence ID" value="NZ_FTPS01000003.1"/>
</dbReference>
<name>A0A1R3X7X1_9RHOB</name>
<dbReference type="AlphaFoldDB" id="A0A1R3X7X1"/>
<reference evidence="8 9" key="1">
    <citation type="submission" date="2017-01" db="EMBL/GenBank/DDBJ databases">
        <authorList>
            <person name="Mah S.A."/>
            <person name="Swanson W.J."/>
            <person name="Moy G.W."/>
            <person name="Vacquier V.D."/>
        </authorList>
    </citation>
    <scope>NUCLEOTIDE SEQUENCE [LARGE SCALE GENOMIC DNA]</scope>
    <source>
        <strain evidence="8 9">DSM 21219</strain>
    </source>
</reference>
<dbReference type="GO" id="GO:0016020">
    <property type="term" value="C:membrane"/>
    <property type="evidence" value="ECO:0007669"/>
    <property type="project" value="InterPro"/>
</dbReference>
<evidence type="ECO:0000256" key="1">
    <source>
        <dbReference type="ARBA" id="ARBA00010296"/>
    </source>
</evidence>
<dbReference type="Pfam" id="PF08085">
    <property type="entry name" value="Entericidin"/>
    <property type="match status" value="1"/>
</dbReference>
<dbReference type="InterPro" id="IPR012556">
    <property type="entry name" value="Entericidin"/>
</dbReference>
<evidence type="ECO:0000256" key="3">
    <source>
        <dbReference type="ARBA" id="ARBA00022729"/>
    </source>
</evidence>
<evidence type="ECO:0000256" key="2">
    <source>
        <dbReference type="ARBA" id="ARBA00022475"/>
    </source>
</evidence>
<keyword evidence="3" id="KW-0732">Signal</keyword>
<evidence type="ECO:0000313" key="9">
    <source>
        <dbReference type="Proteomes" id="UP000192455"/>
    </source>
</evidence>
<keyword evidence="5" id="KW-0564">Palmitate</keyword>
<accession>A0A1R3X7X1</accession>
<dbReference type="PROSITE" id="PS51257">
    <property type="entry name" value="PROKAR_LIPOPROTEIN"/>
    <property type="match status" value="1"/>
</dbReference>
<comment type="similarity">
    <text evidence="1">Belongs to the EcnA/EcnB lipoprotein family.</text>
</comment>
<evidence type="ECO:0000256" key="4">
    <source>
        <dbReference type="ARBA" id="ARBA00023136"/>
    </source>
</evidence>
<feature type="compositionally biased region" description="Polar residues" evidence="7">
    <location>
        <begin position="33"/>
        <end position="64"/>
    </location>
</feature>
<dbReference type="EMBL" id="FTPS01000003">
    <property type="protein sequence ID" value="SIT86983.1"/>
    <property type="molecule type" value="Genomic_DNA"/>
</dbReference>
<keyword evidence="9" id="KW-1185">Reference proteome</keyword>
<evidence type="ECO:0000313" key="8">
    <source>
        <dbReference type="EMBL" id="SIT86983.1"/>
    </source>
</evidence>
<gene>
    <name evidence="8" type="ORF">SAMN05421849_2483</name>
</gene>
<evidence type="ECO:0000256" key="6">
    <source>
        <dbReference type="ARBA" id="ARBA00023288"/>
    </source>
</evidence>
<dbReference type="GO" id="GO:0009636">
    <property type="term" value="P:response to toxic substance"/>
    <property type="evidence" value="ECO:0007669"/>
    <property type="project" value="InterPro"/>
</dbReference>
<proteinExistence type="inferred from homology"/>